<proteinExistence type="predicted"/>
<protein>
    <submittedName>
        <fullName evidence="1">Uncharacterized protein</fullName>
    </submittedName>
</protein>
<dbReference type="AlphaFoldDB" id="Q3JLU5"/>
<dbReference type="HOGENOM" id="CLU_519436_0_0_4"/>
<dbReference type="EnsemblBacteria" id="ABA53282">
    <property type="protein sequence ID" value="ABA53282"/>
    <property type="gene ID" value="BURPS1710b_A0298"/>
</dbReference>
<gene>
    <name evidence="1" type="ordered locus">BURPS1710b_A0298</name>
</gene>
<sequence length="524" mass="59312">MKAHRADRVLQRHLEVVQVRDHLEDRREDPRAARRADHERDLAVLREDRRRHRRQRPLLRLDRVRVAADDAEHVGDARLRGEIVHLVVEHDARAFGDDARAEVAVDRVRVRHRVAPLVDDGEMRRLGLLRHRRAEARQHALRVGRLLGIHLGRALGDVRGVGQLRDGHLVEIRIAEVLRAIGEHALLDLGDQMHVLRRIERDAVEIGLAVRLHRQQLHEADAARARRRRGDHAIAVPVRLDRLAPHRLVLDEILLRDQAAALLHRCGDQVGRLAVVEILRAVVRDAREHRSELRLLEGRARLQAAEVLIEVRLAAELLRRVDATLRELLVDNEAVARVTDRGRDHLLPLQLAEALLRLPHPGHRAGHADRAIAVQAHALDDVAVLVEIHVLRRGERRALAIVEKVRLAAHVDGHEAAAADVARLRIGDGEREGDRDRGVDRVAALPEDLLGRVGAVLVGDRDGRAVQHDALLRALRMGGRARQKTGERRAHERGEHRRLETIRCIHWMSPISISLLIGARKSDE</sequence>
<name>Q3JLU5_BURP1</name>
<evidence type="ECO:0000313" key="1">
    <source>
        <dbReference type="EMBL" id="ABA53282.1"/>
    </source>
</evidence>
<evidence type="ECO:0000313" key="2">
    <source>
        <dbReference type="Proteomes" id="UP000002700"/>
    </source>
</evidence>
<dbReference type="KEGG" id="bpm:BURPS1710b_A0298"/>
<accession>Q3JLU5</accession>
<organism evidence="1 2">
    <name type="scientific">Burkholderia pseudomallei (strain 1710b)</name>
    <dbReference type="NCBI Taxonomy" id="320372"/>
    <lineage>
        <taxon>Bacteria</taxon>
        <taxon>Pseudomonadati</taxon>
        <taxon>Pseudomonadota</taxon>
        <taxon>Betaproteobacteria</taxon>
        <taxon>Burkholderiales</taxon>
        <taxon>Burkholderiaceae</taxon>
        <taxon>Burkholderia</taxon>
        <taxon>pseudomallei group</taxon>
    </lineage>
</organism>
<dbReference type="Proteomes" id="UP000002700">
    <property type="component" value="Chromosome II"/>
</dbReference>
<dbReference type="EMBL" id="CP000125">
    <property type="protein sequence ID" value="ABA53282.1"/>
    <property type="molecule type" value="Genomic_DNA"/>
</dbReference>
<reference evidence="1 2" key="1">
    <citation type="submission" date="2005-09" db="EMBL/GenBank/DDBJ databases">
        <authorList>
            <person name="Woods D.E."/>
            <person name="Nierman W.C."/>
        </authorList>
    </citation>
    <scope>NUCLEOTIDE SEQUENCE [LARGE SCALE GENOMIC DNA]</scope>
    <source>
        <strain evidence="1 2">1710b</strain>
    </source>
</reference>